<sequence>MKRLSLIIMFFLVSPSAFSRLNNLNDFFIDNKIFSFSDSFYAQFDNSEVPKLIKNKVYNIKKWEKRADKGDIPAIIILENFYINNHNYQRAEKFALLRYFYSKNKGSALSSLSSIYNALGDFDKEVAFVYLQGEIDKHMKDTLYYKSKTSAFENELLDKNSQIFLKAAREKLNIKEAVEFDYSIMFKNKIDF</sequence>
<dbReference type="KEGG" id="smaa:IT774_02740"/>
<evidence type="ECO:0000313" key="3">
    <source>
        <dbReference type="Proteomes" id="UP000595095"/>
    </source>
</evidence>
<keyword evidence="3" id="KW-1185">Reference proteome</keyword>
<dbReference type="EMBL" id="CP064795">
    <property type="protein sequence ID" value="QPG06154.1"/>
    <property type="molecule type" value="Genomic_DNA"/>
</dbReference>
<organism evidence="2 3">
    <name type="scientific">Salinimonas marina</name>
    <dbReference type="NCBI Taxonomy" id="2785918"/>
    <lineage>
        <taxon>Bacteria</taxon>
        <taxon>Pseudomonadati</taxon>
        <taxon>Pseudomonadota</taxon>
        <taxon>Gammaproteobacteria</taxon>
        <taxon>Alteromonadales</taxon>
        <taxon>Alteromonadaceae</taxon>
        <taxon>Alteromonas/Salinimonas group</taxon>
        <taxon>Salinimonas</taxon>
    </lineage>
</organism>
<keyword evidence="1" id="KW-0732">Signal</keyword>
<dbReference type="RefSeq" id="WP_195811231.1">
    <property type="nucleotide sequence ID" value="NZ_CP064795.1"/>
</dbReference>
<dbReference type="Proteomes" id="UP000595095">
    <property type="component" value="Chromosome"/>
</dbReference>
<protein>
    <submittedName>
        <fullName evidence="2">Uncharacterized protein</fullName>
    </submittedName>
</protein>
<name>A0A7S9HDH4_9ALTE</name>
<feature type="chain" id="PRO_5033007041" evidence="1">
    <location>
        <begin position="20"/>
        <end position="192"/>
    </location>
</feature>
<reference evidence="2 3" key="1">
    <citation type="submission" date="2020-11" db="EMBL/GenBank/DDBJ databases">
        <title>Complete genome sequence for Salinimonas sp. strain G2-b.</title>
        <authorList>
            <person name="Park S.-J."/>
        </authorList>
    </citation>
    <scope>NUCLEOTIDE SEQUENCE [LARGE SCALE GENOMIC DNA]</scope>
    <source>
        <strain evidence="2 3">G2-b</strain>
    </source>
</reference>
<evidence type="ECO:0000313" key="2">
    <source>
        <dbReference type="EMBL" id="QPG06154.1"/>
    </source>
</evidence>
<feature type="signal peptide" evidence="1">
    <location>
        <begin position="1"/>
        <end position="19"/>
    </location>
</feature>
<accession>A0A7S9HDH4</accession>
<dbReference type="AlphaFoldDB" id="A0A7S9HDH4"/>
<proteinExistence type="predicted"/>
<gene>
    <name evidence="2" type="ORF">IT774_02740</name>
</gene>
<evidence type="ECO:0000256" key="1">
    <source>
        <dbReference type="SAM" id="SignalP"/>
    </source>
</evidence>